<accession>A0A830CDS2</accession>
<dbReference type="InterPro" id="IPR012337">
    <property type="entry name" value="RNaseH-like_sf"/>
</dbReference>
<dbReference type="AlphaFoldDB" id="A0A830CDS2"/>
<dbReference type="SUPFAM" id="SSF53098">
    <property type="entry name" value="Ribonuclease H-like"/>
    <property type="match status" value="1"/>
</dbReference>
<organism evidence="2 3">
    <name type="scientific">Phtheirospermum japonicum</name>
    <dbReference type="NCBI Taxonomy" id="374723"/>
    <lineage>
        <taxon>Eukaryota</taxon>
        <taxon>Viridiplantae</taxon>
        <taxon>Streptophyta</taxon>
        <taxon>Embryophyta</taxon>
        <taxon>Tracheophyta</taxon>
        <taxon>Spermatophyta</taxon>
        <taxon>Magnoliopsida</taxon>
        <taxon>eudicotyledons</taxon>
        <taxon>Gunneridae</taxon>
        <taxon>Pentapetalae</taxon>
        <taxon>asterids</taxon>
        <taxon>lamiids</taxon>
        <taxon>Lamiales</taxon>
        <taxon>Orobanchaceae</taxon>
        <taxon>Orobanchaceae incertae sedis</taxon>
        <taxon>Phtheirospermum</taxon>
    </lineage>
</organism>
<feature type="domain" description="DUF659" evidence="1">
    <location>
        <begin position="1"/>
        <end position="92"/>
    </location>
</feature>
<reference evidence="2" key="1">
    <citation type="submission" date="2020-07" db="EMBL/GenBank/DDBJ databases">
        <title>Ethylene signaling mediates host invasion by parasitic plants.</title>
        <authorList>
            <person name="Yoshida S."/>
        </authorList>
    </citation>
    <scope>NUCLEOTIDE SEQUENCE</scope>
    <source>
        <strain evidence="2">Okayama</strain>
    </source>
</reference>
<dbReference type="EMBL" id="BMAC01000278">
    <property type="protein sequence ID" value="GFP92431.1"/>
    <property type="molecule type" value="Genomic_DNA"/>
</dbReference>
<gene>
    <name evidence="2" type="ORF">PHJA_001387300</name>
</gene>
<dbReference type="InterPro" id="IPR007021">
    <property type="entry name" value="DUF659"/>
</dbReference>
<dbReference type="PANTHER" id="PTHR32166">
    <property type="entry name" value="OSJNBA0013A04.12 PROTEIN"/>
    <property type="match status" value="1"/>
</dbReference>
<dbReference type="OrthoDB" id="2012664at2759"/>
<protein>
    <recommendedName>
        <fullName evidence="1">DUF659 domain-containing protein</fullName>
    </recommendedName>
</protein>
<name>A0A830CDS2_9LAMI</name>
<dbReference type="PANTHER" id="PTHR32166:SF122">
    <property type="entry name" value="OS09G0499600 PROTEIN"/>
    <property type="match status" value="1"/>
</dbReference>
<comment type="caution">
    <text evidence="2">The sequence shown here is derived from an EMBL/GenBank/DDBJ whole genome shotgun (WGS) entry which is preliminary data.</text>
</comment>
<sequence length="304" mass="35151">MVFLKSVDASDAIKDANLIFKLLDEVVEEVGEDIVVQVVTDNASNYKLAGKKLMEKRTRLWWTPCASHCIDLMLEKIESLPQHKNALLKAKKRKHAGRDLLRPAATRFATAYLTLQSILDMRQPLESMFASVEWSQSSYSRKDEGKAVKKIIFDRAFWLSVAYAIKTTKPLVQVLRMTDSEKMPEMGFSYGEMDKAKEEIAKNLGREKGSYKKLWNIIDEKWEFQMHRHLHAAAYFLNPHFQYDDGFSSHVEVKSGLYACLEKLIPNESDREKADLQLDFFRKRDGLFRCSLARSSCKKRSPRK</sequence>
<evidence type="ECO:0000313" key="2">
    <source>
        <dbReference type="EMBL" id="GFP92431.1"/>
    </source>
</evidence>
<dbReference type="Pfam" id="PF04937">
    <property type="entry name" value="DUF659"/>
    <property type="match status" value="1"/>
</dbReference>
<keyword evidence="3" id="KW-1185">Reference proteome</keyword>
<proteinExistence type="predicted"/>
<dbReference type="Proteomes" id="UP000653305">
    <property type="component" value="Unassembled WGS sequence"/>
</dbReference>
<evidence type="ECO:0000259" key="1">
    <source>
        <dbReference type="Pfam" id="PF04937"/>
    </source>
</evidence>
<evidence type="ECO:0000313" key="3">
    <source>
        <dbReference type="Proteomes" id="UP000653305"/>
    </source>
</evidence>